<organism evidence="5">
    <name type="scientific">uncultured Sphingosinicella sp</name>
    <dbReference type="NCBI Taxonomy" id="478748"/>
    <lineage>
        <taxon>Bacteria</taxon>
        <taxon>Pseudomonadati</taxon>
        <taxon>Pseudomonadota</taxon>
        <taxon>Alphaproteobacteria</taxon>
        <taxon>Sphingomonadales</taxon>
        <taxon>Sphingosinicellaceae</taxon>
        <taxon>Sphingosinicella</taxon>
        <taxon>environmental samples</taxon>
    </lineage>
</organism>
<accession>A0A6J4U2J4</accession>
<name>A0A6J4U2J4_9SPHN</name>
<dbReference type="InterPro" id="IPR052700">
    <property type="entry name" value="Carb_kinase_PfkB-like"/>
</dbReference>
<protein>
    <submittedName>
        <fullName evidence="5">Fructokinase</fullName>
        <ecNumber evidence="5">2.7.1.4</ecNumber>
    </submittedName>
</protein>
<evidence type="ECO:0000313" key="5">
    <source>
        <dbReference type="EMBL" id="CAA9539046.1"/>
    </source>
</evidence>
<feature type="domain" description="Carbohydrate kinase PfkB" evidence="4">
    <location>
        <begin position="58"/>
        <end position="330"/>
    </location>
</feature>
<evidence type="ECO:0000256" key="1">
    <source>
        <dbReference type="ARBA" id="ARBA00010688"/>
    </source>
</evidence>
<dbReference type="Gene3D" id="3.40.1190.20">
    <property type="match status" value="1"/>
</dbReference>
<reference evidence="5" key="1">
    <citation type="submission" date="2020-02" db="EMBL/GenBank/DDBJ databases">
        <authorList>
            <person name="Meier V. D."/>
        </authorList>
    </citation>
    <scope>NUCLEOTIDE SEQUENCE</scope>
    <source>
        <strain evidence="5">AVDCRST_MAG23</strain>
    </source>
</reference>
<proteinExistence type="inferred from homology"/>
<dbReference type="InterPro" id="IPR002173">
    <property type="entry name" value="Carboh/pur_kinase_PfkB_CS"/>
</dbReference>
<keyword evidence="2 5" id="KW-0808">Transferase</keyword>
<evidence type="ECO:0000256" key="3">
    <source>
        <dbReference type="ARBA" id="ARBA00022777"/>
    </source>
</evidence>
<evidence type="ECO:0000256" key="2">
    <source>
        <dbReference type="ARBA" id="ARBA00022679"/>
    </source>
</evidence>
<dbReference type="CDD" id="cd01168">
    <property type="entry name" value="adenosine_kinase"/>
    <property type="match status" value="1"/>
</dbReference>
<comment type="similarity">
    <text evidence="1">Belongs to the carbohydrate kinase PfkB family.</text>
</comment>
<dbReference type="PANTHER" id="PTHR43320">
    <property type="entry name" value="SUGAR KINASE"/>
    <property type="match status" value="1"/>
</dbReference>
<dbReference type="PROSITE" id="PS00584">
    <property type="entry name" value="PFKB_KINASES_2"/>
    <property type="match status" value="1"/>
</dbReference>
<dbReference type="EC" id="2.7.1.4" evidence="5"/>
<evidence type="ECO:0000259" key="4">
    <source>
        <dbReference type="Pfam" id="PF00294"/>
    </source>
</evidence>
<dbReference type="SUPFAM" id="SSF53613">
    <property type="entry name" value="Ribokinase-like"/>
    <property type="match status" value="1"/>
</dbReference>
<dbReference type="GO" id="GO:0008865">
    <property type="term" value="F:fructokinase activity"/>
    <property type="evidence" value="ECO:0007669"/>
    <property type="project" value="UniProtKB-EC"/>
</dbReference>
<dbReference type="PANTHER" id="PTHR43320:SF3">
    <property type="entry name" value="CARBOHYDRATE KINASE PFKB DOMAIN-CONTAINING PROTEIN"/>
    <property type="match status" value="1"/>
</dbReference>
<keyword evidence="3 5" id="KW-0418">Kinase</keyword>
<dbReference type="EMBL" id="CADCWD010000061">
    <property type="protein sequence ID" value="CAA9539046.1"/>
    <property type="molecule type" value="Genomic_DNA"/>
</dbReference>
<dbReference type="InterPro" id="IPR029056">
    <property type="entry name" value="Ribokinase-like"/>
</dbReference>
<dbReference type="Pfam" id="PF00294">
    <property type="entry name" value="PfkB"/>
    <property type="match status" value="1"/>
</dbReference>
<dbReference type="AlphaFoldDB" id="A0A6J4U2J4"/>
<dbReference type="InterPro" id="IPR011611">
    <property type="entry name" value="PfkB_dom"/>
</dbReference>
<gene>
    <name evidence="5" type="ORF">AVDCRST_MAG23-1746</name>
</gene>
<sequence length="343" mass="36542">MLSPISQKRKKSVTDTSLDVLAIGNAIVDVIATADESFLEAEGLTKGGMQLIDAERAETLYSRMRSGREISGGSAANTLAGAAALGARCAFIGQVADDQLGAVFTHDMRAHGVRFDTPARPGEPPTGRVLILVTPCGERTMNTLLGASHYLPMESLDEELVRGSSILYLEGYLWDPEQPRAVMRRAIEVARAAGRKVAMTLSVNFIIELHRADLQSLIDDGLIDILFVNEEELLCLTQVEDRESALALVTSKVPLLVMTMGPDGAMAVKDGERFTVTAEPVERVVDTTGAGDLFAAGFLAGHAQGRSIEECLRIGAIAAAEVISHYGARPEADLKALVAAKLG</sequence>